<dbReference type="Proteomes" id="UP001617351">
    <property type="component" value="Unassembled WGS sequence"/>
</dbReference>
<feature type="transmembrane region" description="Helical" evidence="1">
    <location>
        <begin position="62"/>
        <end position="78"/>
    </location>
</feature>
<reference evidence="3 4" key="1">
    <citation type="submission" date="2024-10" db="EMBL/GenBank/DDBJ databases">
        <title>The Natural Products Discovery Center: Release of the First 8490 Sequenced Strains for Exploring Actinobacteria Biosynthetic Diversity.</title>
        <authorList>
            <person name="Kalkreuter E."/>
            <person name="Kautsar S.A."/>
            <person name="Yang D."/>
            <person name="Bader C.D."/>
            <person name="Teijaro C.N."/>
            <person name="Fluegel L."/>
            <person name="Davis C.M."/>
            <person name="Simpson J.R."/>
            <person name="Lauterbach L."/>
            <person name="Steele A.D."/>
            <person name="Gui C."/>
            <person name="Meng S."/>
            <person name="Li G."/>
            <person name="Viehrig K."/>
            <person name="Ye F."/>
            <person name="Su P."/>
            <person name="Kiefer A.F."/>
            <person name="Nichols A."/>
            <person name="Cepeda A.J."/>
            <person name="Yan W."/>
            <person name="Fan B."/>
            <person name="Jiang Y."/>
            <person name="Adhikari A."/>
            <person name="Zheng C.-J."/>
            <person name="Schuster L."/>
            <person name="Cowan T.M."/>
            <person name="Smanski M.J."/>
            <person name="Chevrette M.G."/>
            <person name="De Carvalho L.P.S."/>
            <person name="Shen B."/>
        </authorList>
    </citation>
    <scope>NUCLEOTIDE SEQUENCE [LARGE SCALE GENOMIC DNA]</scope>
    <source>
        <strain evidence="3 4">NPDC087220</strain>
    </source>
</reference>
<comment type="caution">
    <text evidence="3">The sequence shown here is derived from an EMBL/GenBank/DDBJ whole genome shotgun (WGS) entry which is preliminary data.</text>
</comment>
<organism evidence="3 4">
    <name type="scientific">Streptomyces toxytricini</name>
    <name type="common">Actinomyces toxytricini</name>
    <dbReference type="NCBI Taxonomy" id="67369"/>
    <lineage>
        <taxon>Bacteria</taxon>
        <taxon>Bacillati</taxon>
        <taxon>Actinomycetota</taxon>
        <taxon>Actinomycetes</taxon>
        <taxon>Kitasatosporales</taxon>
        <taxon>Streptomycetaceae</taxon>
        <taxon>Streptomyces</taxon>
    </lineage>
</organism>
<name>A0ABW8EFV3_STRT5</name>
<feature type="domain" description="SPW repeat-containing integral membrane" evidence="2">
    <location>
        <begin position="35"/>
        <end position="129"/>
    </location>
</feature>
<feature type="transmembrane region" description="Helical" evidence="1">
    <location>
        <begin position="114"/>
        <end position="135"/>
    </location>
</feature>
<dbReference type="EMBL" id="JBIUYY010000005">
    <property type="protein sequence ID" value="MFJ2822123.1"/>
    <property type="molecule type" value="Genomic_DNA"/>
</dbReference>
<dbReference type="RefSeq" id="WP_365510276.1">
    <property type="nucleotide sequence ID" value="NZ_JBFANW010000231.1"/>
</dbReference>
<feature type="transmembrane region" description="Helical" evidence="1">
    <location>
        <begin position="85"/>
        <end position="102"/>
    </location>
</feature>
<proteinExistence type="predicted"/>
<dbReference type="InterPro" id="IPR005530">
    <property type="entry name" value="SPW"/>
</dbReference>
<sequence length="156" mass="16664">MSVYHHQQMQQQALPRADAQHILRRGFHDQILGLLMFIAATALWVVPMATQSGPKDAQVNEVVVGTLLTLVVGRRLYLGGGVRSDAVVGLCGLWMIVSPFVLGLQKAAVDKASFILDVAVGSVLVLLSAISLLVLRADRRATGEGAGRRREPVGGS</sequence>
<keyword evidence="1" id="KW-0472">Membrane</keyword>
<evidence type="ECO:0000313" key="3">
    <source>
        <dbReference type="EMBL" id="MFJ2822123.1"/>
    </source>
</evidence>
<evidence type="ECO:0000259" key="2">
    <source>
        <dbReference type="Pfam" id="PF03779"/>
    </source>
</evidence>
<accession>A0ABW8EFV3</accession>
<evidence type="ECO:0000256" key="1">
    <source>
        <dbReference type="SAM" id="Phobius"/>
    </source>
</evidence>
<keyword evidence="1" id="KW-0812">Transmembrane</keyword>
<feature type="transmembrane region" description="Helical" evidence="1">
    <location>
        <begin position="31"/>
        <end position="50"/>
    </location>
</feature>
<keyword evidence="4" id="KW-1185">Reference proteome</keyword>
<protein>
    <recommendedName>
        <fullName evidence="2">SPW repeat-containing integral membrane domain-containing protein</fullName>
    </recommendedName>
</protein>
<evidence type="ECO:0000313" key="4">
    <source>
        <dbReference type="Proteomes" id="UP001617351"/>
    </source>
</evidence>
<keyword evidence="1" id="KW-1133">Transmembrane helix</keyword>
<gene>
    <name evidence="3" type="ORF">ACIO7M_13535</name>
</gene>
<dbReference type="Pfam" id="PF03779">
    <property type="entry name" value="SPW"/>
    <property type="match status" value="1"/>
</dbReference>